<keyword evidence="9" id="KW-0804">Transcription</keyword>
<dbReference type="FunFam" id="3.30.160.60:FF:000446">
    <property type="entry name" value="Zinc finger protein"/>
    <property type="match status" value="2"/>
</dbReference>
<evidence type="ECO:0000256" key="11">
    <source>
        <dbReference type="PROSITE-ProRule" id="PRU00042"/>
    </source>
</evidence>
<keyword evidence="4" id="KW-0677">Repeat</keyword>
<keyword evidence="5 11" id="KW-0863">Zinc-finger</keyword>
<dbReference type="Gene3D" id="3.30.160.60">
    <property type="entry name" value="Classic Zinc Finger"/>
    <property type="match status" value="5"/>
</dbReference>
<feature type="domain" description="C2H2-type" evidence="12">
    <location>
        <begin position="356"/>
        <end position="383"/>
    </location>
</feature>
<evidence type="ECO:0000256" key="1">
    <source>
        <dbReference type="ARBA" id="ARBA00004123"/>
    </source>
</evidence>
<evidence type="ECO:0000256" key="10">
    <source>
        <dbReference type="ARBA" id="ARBA00023242"/>
    </source>
</evidence>
<evidence type="ECO:0000256" key="6">
    <source>
        <dbReference type="ARBA" id="ARBA00022833"/>
    </source>
</evidence>
<dbReference type="PROSITE" id="PS00028">
    <property type="entry name" value="ZINC_FINGER_C2H2_1"/>
    <property type="match status" value="6"/>
</dbReference>
<keyword evidence="7" id="KW-0805">Transcription regulation</keyword>
<reference evidence="13" key="2">
    <citation type="submission" date="2020-05" db="UniProtKB">
        <authorList>
            <consortium name="EnsemblMetazoa"/>
        </authorList>
    </citation>
    <scope>IDENTIFICATION</scope>
    <source>
        <strain evidence="13">WRAIR2</strain>
    </source>
</reference>
<dbReference type="EnsemblMetazoa" id="ADIR008934-RA">
    <property type="protein sequence ID" value="ADIR008934-PA"/>
    <property type="gene ID" value="ADIR008934"/>
</dbReference>
<dbReference type="GO" id="GO:0005634">
    <property type="term" value="C:nucleus"/>
    <property type="evidence" value="ECO:0007669"/>
    <property type="project" value="UniProtKB-SubCell"/>
</dbReference>
<evidence type="ECO:0000256" key="7">
    <source>
        <dbReference type="ARBA" id="ARBA00023015"/>
    </source>
</evidence>
<comment type="similarity">
    <text evidence="2">Belongs to the krueppel C2H2-type zinc-finger protein family.</text>
</comment>
<dbReference type="Pfam" id="PF00096">
    <property type="entry name" value="zf-C2H2"/>
    <property type="match status" value="3"/>
</dbReference>
<keyword evidence="3" id="KW-0479">Metal-binding</keyword>
<evidence type="ECO:0000256" key="2">
    <source>
        <dbReference type="ARBA" id="ARBA00006991"/>
    </source>
</evidence>
<evidence type="ECO:0000256" key="5">
    <source>
        <dbReference type="ARBA" id="ARBA00022771"/>
    </source>
</evidence>
<dbReference type="InterPro" id="IPR013087">
    <property type="entry name" value="Znf_C2H2_type"/>
</dbReference>
<dbReference type="STRING" id="7168.A0A182NMP9"/>
<dbReference type="InterPro" id="IPR050331">
    <property type="entry name" value="Zinc_finger"/>
</dbReference>
<dbReference type="GO" id="GO:0008270">
    <property type="term" value="F:zinc ion binding"/>
    <property type="evidence" value="ECO:0007669"/>
    <property type="project" value="UniProtKB-KW"/>
</dbReference>
<dbReference type="PANTHER" id="PTHR16515:SF66">
    <property type="entry name" value="C2H2-TYPE DOMAIN-CONTAINING PROTEIN"/>
    <property type="match status" value="1"/>
</dbReference>
<evidence type="ECO:0000259" key="12">
    <source>
        <dbReference type="PROSITE" id="PS50157"/>
    </source>
</evidence>
<dbReference type="SMART" id="SM00355">
    <property type="entry name" value="ZnF_C2H2"/>
    <property type="match status" value="8"/>
</dbReference>
<feature type="domain" description="C2H2-type" evidence="12">
    <location>
        <begin position="384"/>
        <end position="411"/>
    </location>
</feature>
<evidence type="ECO:0000256" key="4">
    <source>
        <dbReference type="ARBA" id="ARBA00022737"/>
    </source>
</evidence>
<dbReference type="SUPFAM" id="SSF57667">
    <property type="entry name" value="beta-beta-alpha zinc fingers"/>
    <property type="match status" value="3"/>
</dbReference>
<evidence type="ECO:0000256" key="9">
    <source>
        <dbReference type="ARBA" id="ARBA00023163"/>
    </source>
</evidence>
<dbReference type="GO" id="GO:0010468">
    <property type="term" value="P:regulation of gene expression"/>
    <property type="evidence" value="ECO:0007669"/>
    <property type="project" value="TreeGrafter"/>
</dbReference>
<dbReference type="Proteomes" id="UP000075884">
    <property type="component" value="Unassembled WGS sequence"/>
</dbReference>
<comment type="subcellular location">
    <subcellularLocation>
        <location evidence="1">Nucleus</location>
    </subcellularLocation>
</comment>
<organism evidence="13 14">
    <name type="scientific">Anopheles dirus</name>
    <dbReference type="NCBI Taxonomy" id="7168"/>
    <lineage>
        <taxon>Eukaryota</taxon>
        <taxon>Metazoa</taxon>
        <taxon>Ecdysozoa</taxon>
        <taxon>Arthropoda</taxon>
        <taxon>Hexapoda</taxon>
        <taxon>Insecta</taxon>
        <taxon>Pterygota</taxon>
        <taxon>Neoptera</taxon>
        <taxon>Endopterygota</taxon>
        <taxon>Diptera</taxon>
        <taxon>Nematocera</taxon>
        <taxon>Culicoidea</taxon>
        <taxon>Culicidae</taxon>
        <taxon>Anophelinae</taxon>
        <taxon>Anopheles</taxon>
    </lineage>
</organism>
<keyword evidence="6" id="KW-0862">Zinc</keyword>
<evidence type="ECO:0000313" key="13">
    <source>
        <dbReference type="EnsemblMetazoa" id="ADIR008934-PA"/>
    </source>
</evidence>
<dbReference type="GO" id="GO:0003677">
    <property type="term" value="F:DNA binding"/>
    <property type="evidence" value="ECO:0007669"/>
    <property type="project" value="UniProtKB-KW"/>
</dbReference>
<dbReference type="PANTHER" id="PTHR16515">
    <property type="entry name" value="PR DOMAIN ZINC FINGER PROTEIN"/>
    <property type="match status" value="1"/>
</dbReference>
<dbReference type="AlphaFoldDB" id="A0A182NMP9"/>
<name>A0A182NMP9_9DIPT</name>
<evidence type="ECO:0000256" key="8">
    <source>
        <dbReference type="ARBA" id="ARBA00023125"/>
    </source>
</evidence>
<dbReference type="FunFam" id="3.30.160.60:FF:000931">
    <property type="entry name" value="zinc finger protein 697"/>
    <property type="match status" value="1"/>
</dbReference>
<reference evidence="14" key="1">
    <citation type="submission" date="2013-03" db="EMBL/GenBank/DDBJ databases">
        <title>The Genome Sequence of Anopheles dirus WRAIR2.</title>
        <authorList>
            <consortium name="The Broad Institute Genomics Platform"/>
            <person name="Neafsey D.E."/>
            <person name="Walton C."/>
            <person name="Walker B."/>
            <person name="Young S.K."/>
            <person name="Zeng Q."/>
            <person name="Gargeya S."/>
            <person name="Fitzgerald M."/>
            <person name="Haas B."/>
            <person name="Abouelleil A."/>
            <person name="Allen A.W."/>
            <person name="Alvarado L."/>
            <person name="Arachchi H.M."/>
            <person name="Berlin A.M."/>
            <person name="Chapman S.B."/>
            <person name="Gainer-Dewar J."/>
            <person name="Goldberg J."/>
            <person name="Griggs A."/>
            <person name="Gujja S."/>
            <person name="Hansen M."/>
            <person name="Howarth C."/>
            <person name="Imamovic A."/>
            <person name="Ireland A."/>
            <person name="Larimer J."/>
            <person name="McCowan C."/>
            <person name="Murphy C."/>
            <person name="Pearson M."/>
            <person name="Poon T.W."/>
            <person name="Priest M."/>
            <person name="Roberts A."/>
            <person name="Saif S."/>
            <person name="Shea T."/>
            <person name="Sisk P."/>
            <person name="Sykes S."/>
            <person name="Wortman J."/>
            <person name="Nusbaum C."/>
            <person name="Birren B."/>
        </authorList>
    </citation>
    <scope>NUCLEOTIDE SEQUENCE [LARGE SCALE GENOMIC DNA]</scope>
    <source>
        <strain evidence="14">WRAIR2</strain>
    </source>
</reference>
<feature type="domain" description="C2H2-type" evidence="12">
    <location>
        <begin position="300"/>
        <end position="327"/>
    </location>
</feature>
<dbReference type="InterPro" id="IPR036236">
    <property type="entry name" value="Znf_C2H2_sf"/>
</dbReference>
<evidence type="ECO:0000313" key="14">
    <source>
        <dbReference type="Proteomes" id="UP000075884"/>
    </source>
</evidence>
<keyword evidence="8" id="KW-0238">DNA-binding</keyword>
<evidence type="ECO:0000256" key="3">
    <source>
        <dbReference type="ARBA" id="ARBA00022723"/>
    </source>
</evidence>
<proteinExistence type="inferred from homology"/>
<keyword evidence="10" id="KW-0539">Nucleus</keyword>
<keyword evidence="14" id="KW-1185">Reference proteome</keyword>
<dbReference type="PROSITE" id="PS50157">
    <property type="entry name" value="ZINC_FINGER_C2H2_2"/>
    <property type="match status" value="5"/>
</dbReference>
<protein>
    <recommendedName>
        <fullName evidence="12">C2H2-type domain-containing protein</fullName>
    </recommendedName>
</protein>
<feature type="domain" description="C2H2-type" evidence="12">
    <location>
        <begin position="416"/>
        <end position="444"/>
    </location>
</feature>
<feature type="domain" description="C2H2-type" evidence="12">
    <location>
        <begin position="328"/>
        <end position="355"/>
    </location>
</feature>
<sequence>MRKVERVFFPEWRHVRYAVETLLERFLERDLSDQAASLEQSGACIDCCSKLNDYDAAYTKSLIIQQELTDLLKNSSLQLFDESEVQLWEENEAEEKDSEIKWVLDDTVPIEQSAINAPSDDTDGLSSVKISMRCNVCGVLFKNINEMKLHSHRKASRGEINSESDLQEPGPSTSTFIIEAIKSESESSIEDISKINVASIEDSNDAIYDDDGTLVEFLLTDVKDEEEIEDDLTNSDESALPFECLYCDLKFPTKEYAKCHITLSHPNDAKAHVCKVCGLSTRTRAALISHFGKHKREPQLVCLVCKKTFSQKAVLQRHMAIHTREKAYQCDVCGKQYVHYSSFYMHKLVHKDIRDKKCTICGYMLRSNSHLKRHMRTHSGEKPFTCPECGQKFSQRYNMVQHLKAHRGISRESVKFNCPHCDHVCAKNIQLRKHIQKHHGKDVPSVECTSEIKS</sequence>
<dbReference type="VEuPathDB" id="VectorBase:ADIR008934"/>
<accession>A0A182NMP9</accession>